<dbReference type="Gene3D" id="1.20.1250.20">
    <property type="entry name" value="MFS general substrate transporter like domains"/>
    <property type="match status" value="2"/>
</dbReference>
<feature type="transmembrane region" description="Helical" evidence="6">
    <location>
        <begin position="122"/>
        <end position="141"/>
    </location>
</feature>
<evidence type="ECO:0000256" key="2">
    <source>
        <dbReference type="ARBA" id="ARBA00022692"/>
    </source>
</evidence>
<keyword evidence="3 6" id="KW-1133">Transmembrane helix</keyword>
<dbReference type="InterPro" id="IPR020846">
    <property type="entry name" value="MFS_dom"/>
</dbReference>
<gene>
    <name evidence="8" type="ORF">Zmor_017988</name>
</gene>
<name>A0AA38ICG0_9CUCU</name>
<evidence type="ECO:0000256" key="1">
    <source>
        <dbReference type="ARBA" id="ARBA00004141"/>
    </source>
</evidence>
<evidence type="ECO:0000256" key="5">
    <source>
        <dbReference type="ARBA" id="ARBA00023180"/>
    </source>
</evidence>
<feature type="transmembrane region" description="Helical" evidence="6">
    <location>
        <begin position="53"/>
        <end position="71"/>
    </location>
</feature>
<comment type="caution">
    <text evidence="8">The sequence shown here is derived from an EMBL/GenBank/DDBJ whole genome shotgun (WGS) entry which is preliminary data.</text>
</comment>
<keyword evidence="9" id="KW-1185">Reference proteome</keyword>
<organism evidence="8 9">
    <name type="scientific">Zophobas morio</name>
    <dbReference type="NCBI Taxonomy" id="2755281"/>
    <lineage>
        <taxon>Eukaryota</taxon>
        <taxon>Metazoa</taxon>
        <taxon>Ecdysozoa</taxon>
        <taxon>Arthropoda</taxon>
        <taxon>Hexapoda</taxon>
        <taxon>Insecta</taxon>
        <taxon>Pterygota</taxon>
        <taxon>Neoptera</taxon>
        <taxon>Endopterygota</taxon>
        <taxon>Coleoptera</taxon>
        <taxon>Polyphaga</taxon>
        <taxon>Cucujiformia</taxon>
        <taxon>Tenebrionidae</taxon>
        <taxon>Zophobas</taxon>
    </lineage>
</organism>
<dbReference type="InterPro" id="IPR005828">
    <property type="entry name" value="MFS_sugar_transport-like"/>
</dbReference>
<reference evidence="8" key="1">
    <citation type="journal article" date="2023" name="G3 (Bethesda)">
        <title>Whole genome assemblies of Zophobas morio and Tenebrio molitor.</title>
        <authorList>
            <person name="Kaur S."/>
            <person name="Stinson S.A."/>
            <person name="diCenzo G.C."/>
        </authorList>
    </citation>
    <scope>NUCLEOTIDE SEQUENCE</scope>
    <source>
        <strain evidence="8">QUZm001</strain>
    </source>
</reference>
<dbReference type="SUPFAM" id="SSF103473">
    <property type="entry name" value="MFS general substrate transporter"/>
    <property type="match status" value="1"/>
</dbReference>
<feature type="transmembrane region" description="Helical" evidence="6">
    <location>
        <begin position="83"/>
        <end position="102"/>
    </location>
</feature>
<dbReference type="EMBL" id="JALNTZ010000005">
    <property type="protein sequence ID" value="KAJ3651986.1"/>
    <property type="molecule type" value="Genomic_DNA"/>
</dbReference>
<evidence type="ECO:0000313" key="9">
    <source>
        <dbReference type="Proteomes" id="UP001168821"/>
    </source>
</evidence>
<dbReference type="GO" id="GO:0022857">
    <property type="term" value="F:transmembrane transporter activity"/>
    <property type="evidence" value="ECO:0007669"/>
    <property type="project" value="InterPro"/>
</dbReference>
<evidence type="ECO:0000259" key="7">
    <source>
        <dbReference type="PROSITE" id="PS50850"/>
    </source>
</evidence>
<feature type="transmembrane region" description="Helical" evidence="6">
    <location>
        <begin position="363"/>
        <end position="381"/>
    </location>
</feature>
<keyword evidence="4 6" id="KW-0472">Membrane</keyword>
<evidence type="ECO:0000256" key="6">
    <source>
        <dbReference type="SAM" id="Phobius"/>
    </source>
</evidence>
<keyword evidence="2 6" id="KW-0812">Transmembrane</keyword>
<dbReference type="AlphaFoldDB" id="A0AA38ICG0"/>
<dbReference type="PRINTS" id="PR00171">
    <property type="entry name" value="SUGRTRNSPORT"/>
</dbReference>
<accession>A0AA38ICG0</accession>
<dbReference type="InterPro" id="IPR050549">
    <property type="entry name" value="MFS_Trehalose_Transporter"/>
</dbReference>
<evidence type="ECO:0000256" key="4">
    <source>
        <dbReference type="ARBA" id="ARBA00023136"/>
    </source>
</evidence>
<dbReference type="GO" id="GO:0016020">
    <property type="term" value="C:membrane"/>
    <property type="evidence" value="ECO:0007669"/>
    <property type="project" value="UniProtKB-SubCell"/>
</dbReference>
<evidence type="ECO:0000256" key="3">
    <source>
        <dbReference type="ARBA" id="ARBA00022989"/>
    </source>
</evidence>
<dbReference type="InterPro" id="IPR003663">
    <property type="entry name" value="Sugar/inositol_transpt"/>
</dbReference>
<dbReference type="InterPro" id="IPR005829">
    <property type="entry name" value="Sugar_transporter_CS"/>
</dbReference>
<feature type="transmembrane region" description="Helical" evidence="6">
    <location>
        <begin position="289"/>
        <end position="313"/>
    </location>
</feature>
<dbReference type="PROSITE" id="PS00216">
    <property type="entry name" value="SUGAR_TRANSPORT_1"/>
    <property type="match status" value="1"/>
</dbReference>
<sequence>MKILDHTRFSTPETTFGPILITTSLGMTEGFSAILLPQLNATSLHIDEEMSSWIASMAALPMALGCILGGILMEKIGRKGYTYAYLCALCVWDGWILCGASGASDGGVYMSETSEPKYRGFLLAAISFAIALGLFLSHLIGTFISWQNTALACCSFPHHLHHLHDFRSRIAHMKKRKNFLEIIKDLQKPEFTKPLVIIVIFFITCQWAGLNAITFYSVSIIQLTLGGTFDEYLAMLIIDTIRVFMSIFACILLKKLGRRPLAIISGTGTFVSLFILSSFTFAVKFYPGISAYTFVPLISLITYVAFITVGFVPLPWTMMGEVFPLANRGMGSGISALSAYVAFFSVVKTTPSMFGRFGPEGSFFIYGMLALVGTIILILFLPETKDKPLYQIEDNFKRKK</sequence>
<dbReference type="InterPro" id="IPR036259">
    <property type="entry name" value="MFS_trans_sf"/>
</dbReference>
<feature type="transmembrane region" description="Helical" evidence="6">
    <location>
        <begin position="260"/>
        <end position="283"/>
    </location>
</feature>
<dbReference type="PANTHER" id="PTHR48021">
    <property type="match status" value="1"/>
</dbReference>
<comment type="subcellular location">
    <subcellularLocation>
        <location evidence="1">Membrane</location>
        <topology evidence="1">Multi-pass membrane protein</topology>
    </subcellularLocation>
</comment>
<feature type="transmembrane region" description="Helical" evidence="6">
    <location>
        <begin position="195"/>
        <end position="220"/>
    </location>
</feature>
<feature type="transmembrane region" description="Helical" evidence="6">
    <location>
        <begin position="325"/>
        <end position="343"/>
    </location>
</feature>
<keyword evidence="5" id="KW-0325">Glycoprotein</keyword>
<proteinExistence type="predicted"/>
<feature type="domain" description="Major facilitator superfamily (MFS) profile" evidence="7">
    <location>
        <begin position="1"/>
        <end position="385"/>
    </location>
</feature>
<dbReference type="PANTHER" id="PTHR48021:SF68">
    <property type="entry name" value="MAJOR FACILITATOR SUPERFAMILY (MFS) PROFILE DOMAIN-CONTAINING PROTEIN"/>
    <property type="match status" value="1"/>
</dbReference>
<evidence type="ECO:0000313" key="8">
    <source>
        <dbReference type="EMBL" id="KAJ3651986.1"/>
    </source>
</evidence>
<dbReference type="PROSITE" id="PS50850">
    <property type="entry name" value="MFS"/>
    <property type="match status" value="1"/>
</dbReference>
<dbReference type="Proteomes" id="UP001168821">
    <property type="component" value="Unassembled WGS sequence"/>
</dbReference>
<dbReference type="Pfam" id="PF00083">
    <property type="entry name" value="Sugar_tr"/>
    <property type="match status" value="1"/>
</dbReference>
<protein>
    <recommendedName>
        <fullName evidence="7">Major facilitator superfamily (MFS) profile domain-containing protein</fullName>
    </recommendedName>
</protein>
<feature type="transmembrane region" description="Helical" evidence="6">
    <location>
        <begin position="232"/>
        <end position="253"/>
    </location>
</feature>